<feature type="compositionally biased region" description="Basic and acidic residues" evidence="1">
    <location>
        <begin position="8"/>
        <end position="22"/>
    </location>
</feature>
<gene>
    <name evidence="2" type="ORF">CK820_G0010088</name>
</gene>
<dbReference type="EMBL" id="NBAG03000228">
    <property type="protein sequence ID" value="PNI71951.1"/>
    <property type="molecule type" value="Genomic_DNA"/>
</dbReference>
<name>A0A2J8NJL3_PANTR</name>
<feature type="region of interest" description="Disordered" evidence="1">
    <location>
        <begin position="1"/>
        <end position="52"/>
    </location>
</feature>
<organism evidence="2 3">
    <name type="scientific">Pan troglodytes</name>
    <name type="common">Chimpanzee</name>
    <dbReference type="NCBI Taxonomy" id="9598"/>
    <lineage>
        <taxon>Eukaryota</taxon>
        <taxon>Metazoa</taxon>
        <taxon>Chordata</taxon>
        <taxon>Craniata</taxon>
        <taxon>Vertebrata</taxon>
        <taxon>Euteleostomi</taxon>
        <taxon>Mammalia</taxon>
        <taxon>Eutheria</taxon>
        <taxon>Euarchontoglires</taxon>
        <taxon>Primates</taxon>
        <taxon>Haplorrhini</taxon>
        <taxon>Catarrhini</taxon>
        <taxon>Hominidae</taxon>
        <taxon>Pan</taxon>
    </lineage>
</organism>
<protein>
    <submittedName>
        <fullName evidence="2">CD74 isoform 9</fullName>
    </submittedName>
</protein>
<proteinExistence type="predicted"/>
<accession>A0A2J8NJL3</accession>
<sequence>MHRRRSRSCREDQKPVMDDQRDLISNNEQLPMLGRRPGAPESPCRMPPSMAT</sequence>
<evidence type="ECO:0000313" key="2">
    <source>
        <dbReference type="EMBL" id="PNI71951.1"/>
    </source>
</evidence>
<dbReference type="SMR" id="A0A2J8NJL3"/>
<reference evidence="2 3" key="1">
    <citation type="submission" date="2017-12" db="EMBL/GenBank/DDBJ databases">
        <title>High-resolution comparative analysis of great ape genomes.</title>
        <authorList>
            <person name="Pollen A."/>
            <person name="Hastie A."/>
            <person name="Hormozdiari F."/>
            <person name="Dougherty M."/>
            <person name="Liu R."/>
            <person name="Chaisson M."/>
            <person name="Hoppe E."/>
            <person name="Hill C."/>
            <person name="Pang A."/>
            <person name="Hillier L."/>
            <person name="Baker C."/>
            <person name="Armstrong J."/>
            <person name="Shendure J."/>
            <person name="Paten B."/>
            <person name="Wilson R."/>
            <person name="Chao H."/>
            <person name="Schneider V."/>
            <person name="Ventura M."/>
            <person name="Kronenberg Z."/>
            <person name="Murali S."/>
            <person name="Gordon D."/>
            <person name="Cantsilieris S."/>
            <person name="Munson K."/>
            <person name="Nelson B."/>
            <person name="Raja A."/>
            <person name="Underwood J."/>
            <person name="Diekhans M."/>
            <person name="Fiddes I."/>
            <person name="Haussler D."/>
            <person name="Eichler E."/>
        </authorList>
    </citation>
    <scope>NUCLEOTIDE SEQUENCE [LARGE SCALE GENOMIC DNA]</scope>
    <source>
        <strain evidence="2">Yerkes chimp pedigree #C0471</strain>
    </source>
</reference>
<dbReference type="Proteomes" id="UP000236370">
    <property type="component" value="Unassembled WGS sequence"/>
</dbReference>
<dbReference type="AlphaFoldDB" id="A0A2J8NJL3"/>
<evidence type="ECO:0000313" key="3">
    <source>
        <dbReference type="Proteomes" id="UP000236370"/>
    </source>
</evidence>
<evidence type="ECO:0000256" key="1">
    <source>
        <dbReference type="SAM" id="MobiDB-lite"/>
    </source>
</evidence>
<comment type="caution">
    <text evidence="2">The sequence shown here is derived from an EMBL/GenBank/DDBJ whole genome shotgun (WGS) entry which is preliminary data.</text>
</comment>